<evidence type="ECO:0000256" key="4">
    <source>
        <dbReference type="ARBA" id="ARBA00022737"/>
    </source>
</evidence>
<reference evidence="14 15" key="1">
    <citation type="submission" date="2017-09" db="EMBL/GenBank/DDBJ databases">
        <title>Genome sequencing of Besnoitia besnoiti strain Bb-Ger1.</title>
        <authorList>
            <person name="Schares G."/>
            <person name="Venepally P."/>
            <person name="Lorenzi H.A."/>
        </authorList>
    </citation>
    <scope>NUCLEOTIDE SEQUENCE [LARGE SCALE GENOMIC DNA]</scope>
    <source>
        <strain evidence="14 15">Bb-Ger1</strain>
    </source>
</reference>
<proteinExistence type="inferred from homology"/>
<dbReference type="InterPro" id="IPR032675">
    <property type="entry name" value="LRR_dom_sf"/>
</dbReference>
<evidence type="ECO:0000256" key="7">
    <source>
        <dbReference type="ARBA" id="ARBA00023069"/>
    </source>
</evidence>
<keyword evidence="4" id="KW-0677">Repeat</keyword>
<evidence type="ECO:0000256" key="5">
    <source>
        <dbReference type="ARBA" id="ARBA00022846"/>
    </source>
</evidence>
<dbReference type="SUPFAM" id="SSF52075">
    <property type="entry name" value="Outer arm dynein light chain 1"/>
    <property type="match status" value="1"/>
</dbReference>
<dbReference type="SMART" id="SM00365">
    <property type="entry name" value="LRR_SD22"/>
    <property type="match status" value="3"/>
</dbReference>
<dbReference type="GO" id="GO:0005929">
    <property type="term" value="C:cilium"/>
    <property type="evidence" value="ECO:0007669"/>
    <property type="project" value="TreeGrafter"/>
</dbReference>
<dbReference type="STRING" id="94643.A0A2A9MAE7"/>
<organism evidence="14 15">
    <name type="scientific">Besnoitia besnoiti</name>
    <name type="common">Apicomplexan protozoan</name>
    <dbReference type="NCBI Taxonomy" id="94643"/>
    <lineage>
        <taxon>Eukaryota</taxon>
        <taxon>Sar</taxon>
        <taxon>Alveolata</taxon>
        <taxon>Apicomplexa</taxon>
        <taxon>Conoidasida</taxon>
        <taxon>Coccidia</taxon>
        <taxon>Eucoccidiorida</taxon>
        <taxon>Eimeriorina</taxon>
        <taxon>Sarcocystidae</taxon>
        <taxon>Besnoitia</taxon>
    </lineage>
</organism>
<keyword evidence="6 12" id="KW-0175">Coiled coil</keyword>
<keyword evidence="3" id="KW-0433">Leucine-rich repeat</keyword>
<comment type="similarity">
    <text evidence="10">Belongs to the DRC3 family.</text>
</comment>
<evidence type="ECO:0000256" key="9">
    <source>
        <dbReference type="ARBA" id="ARBA00023273"/>
    </source>
</evidence>
<feature type="region of interest" description="Disordered" evidence="13">
    <location>
        <begin position="1"/>
        <end position="23"/>
    </location>
</feature>
<evidence type="ECO:0000256" key="13">
    <source>
        <dbReference type="SAM" id="MobiDB-lite"/>
    </source>
</evidence>
<dbReference type="PROSITE" id="PS51450">
    <property type="entry name" value="LRR"/>
    <property type="match status" value="4"/>
</dbReference>
<evidence type="ECO:0000313" key="15">
    <source>
        <dbReference type="Proteomes" id="UP000224006"/>
    </source>
</evidence>
<dbReference type="RefSeq" id="XP_029216349.1">
    <property type="nucleotide sequence ID" value="XM_029360373.1"/>
</dbReference>
<keyword evidence="15" id="KW-1185">Reference proteome</keyword>
<evidence type="ECO:0000256" key="2">
    <source>
        <dbReference type="ARBA" id="ARBA00022490"/>
    </source>
</evidence>
<accession>A0A2A9MAE7</accession>
<keyword evidence="5" id="KW-0282">Flagellum</keyword>
<evidence type="ECO:0000256" key="10">
    <source>
        <dbReference type="ARBA" id="ARBA00038378"/>
    </source>
</evidence>
<keyword evidence="9" id="KW-0966">Cell projection</keyword>
<dbReference type="KEGG" id="bbes:BESB_016580"/>
<evidence type="ECO:0000256" key="3">
    <source>
        <dbReference type="ARBA" id="ARBA00022614"/>
    </source>
</evidence>
<dbReference type="GeneID" id="40306719"/>
<dbReference type="InterPro" id="IPR050576">
    <property type="entry name" value="Cilia_flagella_integrity"/>
</dbReference>
<feature type="compositionally biased region" description="Gly residues" evidence="13">
    <location>
        <begin position="1"/>
        <end position="10"/>
    </location>
</feature>
<feature type="region of interest" description="Disordered" evidence="13">
    <location>
        <begin position="629"/>
        <end position="679"/>
    </location>
</feature>
<dbReference type="Pfam" id="PF14580">
    <property type="entry name" value="LRR_9"/>
    <property type="match status" value="1"/>
</dbReference>
<evidence type="ECO:0000313" key="14">
    <source>
        <dbReference type="EMBL" id="PFH32340.1"/>
    </source>
</evidence>
<evidence type="ECO:0000256" key="11">
    <source>
        <dbReference type="ARBA" id="ARBA00040950"/>
    </source>
</evidence>
<evidence type="ECO:0000256" key="8">
    <source>
        <dbReference type="ARBA" id="ARBA00023212"/>
    </source>
</evidence>
<feature type="compositionally biased region" description="Acidic residues" evidence="13">
    <location>
        <begin position="643"/>
        <end position="653"/>
    </location>
</feature>
<gene>
    <name evidence="14" type="ORF">BESB_016580</name>
</gene>
<dbReference type="EMBL" id="NWUJ01000011">
    <property type="protein sequence ID" value="PFH32340.1"/>
    <property type="molecule type" value="Genomic_DNA"/>
</dbReference>
<dbReference type="PANTHER" id="PTHR45973">
    <property type="entry name" value="PROTEIN PHOSPHATASE 1 REGULATORY SUBUNIT SDS22-RELATED"/>
    <property type="match status" value="1"/>
</dbReference>
<dbReference type="Gene3D" id="3.80.10.10">
    <property type="entry name" value="Ribonuclease Inhibitor"/>
    <property type="match status" value="1"/>
</dbReference>
<evidence type="ECO:0000256" key="6">
    <source>
        <dbReference type="ARBA" id="ARBA00023054"/>
    </source>
</evidence>
<dbReference type="OrthoDB" id="330610at2759"/>
<dbReference type="InterPro" id="IPR003591">
    <property type="entry name" value="Leu-rich_rpt_typical-subtyp"/>
</dbReference>
<dbReference type="PANTHER" id="PTHR45973:SF12">
    <property type="entry name" value="DYNEIN REGULATORY COMPLEX SUBUNIT 3"/>
    <property type="match status" value="1"/>
</dbReference>
<sequence>MAGAGNGGSGRPPPSRASTAGGANGEITLFSDELFSRRSAPVGFASGAPGASSKTHAPLKKSDFVEPQVIDEEVLKHGVVVNSSKPVDEPADPRDFAAAESLTLSYKNIMFIANLETFTGLTTLRLDNNIIEKIENLDHLVNLEWLDLSFNNISEISGLSNLKNLTDLSLYSNKISKIGPGLEGCPKLTVLSLGRNSIADLSQINLLRRHPRLRCLNLEGNPICKAENYTPHILAFLPKLRYLDYQLIDRRKIVAAQESVQPEELNEMKKQESIEAALVEQQKKREKTFQHLAANLCEFLDNVANRFFGDTAVPVAVTVLKDFPLLKEAYLEKLEMLTTSLRQTFEQRNAGRRQRVSAYEAAVRRAVLESEAEARTLLKQMQRRKKKVEKELESYLGERREILNRISAASARPTKLLSPPLAPTQNEDSSRLARHEDFQRLLQTRGPELFEAIDGFVADVDALRFHLLTSEATLEESLEESADTLEAAVDATMKFLLDRGSDFFRNLEETEKNFSSSLLELATAELDAFPAVMDEETNELRLQHLANKDEVLAACSSFLEAHLQHLMSMEDLMQNAISTWQRQYFENERQTQYERSRKHILEIHEAAEELKAKILHCRGILVRDRDDVRRHRAGARSDSEGPTPDEDDEECAEGDSASESQDETEERESDGENAADRDP</sequence>
<comment type="caution">
    <text evidence="14">The sequence shown here is derived from an EMBL/GenBank/DDBJ whole genome shotgun (WGS) entry which is preliminary data.</text>
</comment>
<feature type="compositionally biased region" description="Acidic residues" evidence="13">
    <location>
        <begin position="660"/>
        <end position="673"/>
    </location>
</feature>
<feature type="compositionally biased region" description="Basic and acidic residues" evidence="13">
    <location>
        <begin position="629"/>
        <end position="639"/>
    </location>
</feature>
<dbReference type="Proteomes" id="UP000224006">
    <property type="component" value="Chromosome X"/>
</dbReference>
<dbReference type="SMART" id="SM00369">
    <property type="entry name" value="LRR_TYP"/>
    <property type="match status" value="2"/>
</dbReference>
<name>A0A2A9MAE7_BESBE</name>
<evidence type="ECO:0000256" key="1">
    <source>
        <dbReference type="ARBA" id="ARBA00004611"/>
    </source>
</evidence>
<evidence type="ECO:0000256" key="12">
    <source>
        <dbReference type="SAM" id="Coils"/>
    </source>
</evidence>
<dbReference type="InterPro" id="IPR001611">
    <property type="entry name" value="Leu-rich_rpt"/>
</dbReference>
<dbReference type="VEuPathDB" id="ToxoDB:BESB_016580"/>
<protein>
    <recommendedName>
        <fullName evidence="11">Dynein regulatory complex subunit 3</fullName>
    </recommendedName>
</protein>
<comment type="subcellular location">
    <subcellularLocation>
        <location evidence="1">Cytoplasm</location>
        <location evidence="1">Cytoskeleton</location>
        <location evidence="1">Flagellum axoneme</location>
    </subcellularLocation>
</comment>
<dbReference type="AlphaFoldDB" id="A0A2A9MAE7"/>
<feature type="coiled-coil region" evidence="12">
    <location>
        <begin position="371"/>
        <end position="405"/>
    </location>
</feature>
<keyword evidence="7" id="KW-0969">Cilium</keyword>
<keyword evidence="8" id="KW-0206">Cytoskeleton</keyword>
<keyword evidence="2" id="KW-0963">Cytoplasm</keyword>